<dbReference type="SUPFAM" id="SSF100934">
    <property type="entry name" value="Heat shock protein 70kD (HSP70), C-terminal subdomain"/>
    <property type="match status" value="2"/>
</dbReference>
<dbReference type="SUPFAM" id="SSF53067">
    <property type="entry name" value="Actin-like ATPase domain"/>
    <property type="match status" value="2"/>
</dbReference>
<proteinExistence type="predicted"/>
<reference evidence="4 5" key="1">
    <citation type="submission" date="2023-11" db="EMBL/GenBank/DDBJ databases">
        <title>Dfirmibasis_genome.</title>
        <authorList>
            <person name="Edelbroek B."/>
            <person name="Kjellin J."/>
            <person name="Jerlstrom-Hultqvist J."/>
            <person name="Soderbom F."/>
        </authorList>
    </citation>
    <scope>NUCLEOTIDE SEQUENCE [LARGE SCALE GENOMIC DNA]</scope>
    <source>
        <strain evidence="4 5">TNS-C-14</strain>
    </source>
</reference>
<accession>A0AAN7U0Q8</accession>
<dbReference type="EMBL" id="JAVFKY010000003">
    <property type="protein sequence ID" value="KAK5579582.1"/>
    <property type="molecule type" value="Genomic_DNA"/>
</dbReference>
<dbReference type="Pfam" id="PF00012">
    <property type="entry name" value="HSP70"/>
    <property type="match status" value="1"/>
</dbReference>
<dbReference type="PANTHER" id="PTHR45639:SF4">
    <property type="entry name" value="HSC70CB, ISOFORM G"/>
    <property type="match status" value="1"/>
</dbReference>
<protein>
    <submittedName>
        <fullName evidence="4">Uncharacterized protein</fullName>
    </submittedName>
</protein>
<evidence type="ECO:0000256" key="2">
    <source>
        <dbReference type="ARBA" id="ARBA00022840"/>
    </source>
</evidence>
<dbReference type="GO" id="GO:0140662">
    <property type="term" value="F:ATP-dependent protein folding chaperone"/>
    <property type="evidence" value="ECO:0007669"/>
    <property type="project" value="InterPro"/>
</dbReference>
<dbReference type="InterPro" id="IPR013126">
    <property type="entry name" value="Hsp_70_fam"/>
</dbReference>
<evidence type="ECO:0000313" key="5">
    <source>
        <dbReference type="Proteomes" id="UP001344447"/>
    </source>
</evidence>
<feature type="region of interest" description="Disordered" evidence="3">
    <location>
        <begin position="495"/>
        <end position="519"/>
    </location>
</feature>
<dbReference type="CDD" id="cd24095">
    <property type="entry name" value="ASKHA_NBD_HSP70_AtHsp70-14-like"/>
    <property type="match status" value="1"/>
</dbReference>
<organism evidence="4 5">
    <name type="scientific">Dictyostelium firmibasis</name>
    <dbReference type="NCBI Taxonomy" id="79012"/>
    <lineage>
        <taxon>Eukaryota</taxon>
        <taxon>Amoebozoa</taxon>
        <taxon>Evosea</taxon>
        <taxon>Eumycetozoa</taxon>
        <taxon>Dictyostelia</taxon>
        <taxon>Dictyosteliales</taxon>
        <taxon>Dictyosteliaceae</taxon>
        <taxon>Dictyostelium</taxon>
    </lineage>
</organism>
<dbReference type="SUPFAM" id="SSF100920">
    <property type="entry name" value="Heat shock protein 70kD (HSP70), peptide-binding domain"/>
    <property type="match status" value="1"/>
</dbReference>
<gene>
    <name evidence="4" type="ORF">RB653_009266</name>
</gene>
<dbReference type="GO" id="GO:0005524">
    <property type="term" value="F:ATP binding"/>
    <property type="evidence" value="ECO:0007669"/>
    <property type="project" value="UniProtKB-KW"/>
</dbReference>
<dbReference type="InterPro" id="IPR029048">
    <property type="entry name" value="HSP70_C_sf"/>
</dbReference>
<dbReference type="InterPro" id="IPR043129">
    <property type="entry name" value="ATPase_NBD"/>
</dbReference>
<keyword evidence="1" id="KW-0547">Nucleotide-binding</keyword>
<comment type="caution">
    <text evidence="4">The sequence shown here is derived from an EMBL/GenBank/DDBJ whole genome shotgun (WGS) entry which is preliminary data.</text>
</comment>
<feature type="region of interest" description="Disordered" evidence="3">
    <location>
        <begin position="727"/>
        <end position="774"/>
    </location>
</feature>
<dbReference type="Gene3D" id="3.30.420.40">
    <property type="match status" value="2"/>
</dbReference>
<evidence type="ECO:0000256" key="1">
    <source>
        <dbReference type="ARBA" id="ARBA00022741"/>
    </source>
</evidence>
<feature type="compositionally biased region" description="Low complexity" evidence="3">
    <location>
        <begin position="497"/>
        <end position="508"/>
    </location>
</feature>
<dbReference type="Gene3D" id="2.60.34.10">
    <property type="entry name" value="Substrate Binding Domain Of DNAk, Chain A, domain 1"/>
    <property type="match status" value="1"/>
</dbReference>
<feature type="compositionally biased region" description="Basic and acidic residues" evidence="3">
    <location>
        <begin position="734"/>
        <end position="774"/>
    </location>
</feature>
<dbReference type="Proteomes" id="UP001344447">
    <property type="component" value="Unassembled WGS sequence"/>
</dbReference>
<sequence>MSFVVGFDFGTKNCTIAVAQKGGVDVIANEVSNRLTPSMVSFGEKERYLGESALTNQLRNIRNTITNIKRFIGQEFKTETVQEELKHEMFQSFEMDNGFVGYNVSYAGEQCSFSSEAVLGMLFGKLKKTTEAFVNNPVRDVVISVPVFWNDYQRRAILNAGTIAGLNIIRLINETTATALSYGIYKEWSETESTNVLFVDVGDSATSVSAVQYKKGQLKVLGTTSNPNIGSRVFDETLVKHFAKEFQTKYKINVFENKKALIRLRQACEKVKKILSSNNEAPVSIDSLMDDKDVKGMIDRATFEELANDDMNTIVEPLQRLLTELQMTPDQFQSIEITGGGTRSTSLQKKLSEILGRDLSKTINSEESVCRGAALQCAMLSPVFRVRPFAVNDIASHPVNVHFKSVSGVEQKLDLFNLKSAIPTPKPLRISFPVTKVEGFEIVVNSTFGTIATVKVDNIPAFTNKSSIKAKVWLDIHGIFNIDEVKLVEQIPDEEPAAPAETPAETPANGDAKPAEEKKVKVKETSLVFTTSRKGLTNELLKAAVEEEGRMQASDLLAIETAEKKNALESYIYDMRSKLQSSLKEYVAPADAETFMAQLNKQMDWLESEEGEDQTKSVYATKLEELRRVGNPIQKRKQDLEDYPDAVQTLKNVASYVKNEAMIPGERYEHIEKEEKEKLCKDCDAAVEWIDALVAKQQATPKTQPCIINTTEVLAKKTQLEVTAKMILGKPKPKPVELPKEEPKDTPMESKDAPTEEPSKDAPTKDQKMEDILD</sequence>
<dbReference type="FunFam" id="3.90.640.10:FF:000004">
    <property type="entry name" value="Heat shock 70 kDa protein 4"/>
    <property type="match status" value="1"/>
</dbReference>
<name>A0AAN7U0Q8_9MYCE</name>
<dbReference type="Gene3D" id="3.90.640.10">
    <property type="entry name" value="Actin, Chain A, domain 4"/>
    <property type="match status" value="1"/>
</dbReference>
<dbReference type="GO" id="GO:0005634">
    <property type="term" value="C:nucleus"/>
    <property type="evidence" value="ECO:0007669"/>
    <property type="project" value="TreeGrafter"/>
</dbReference>
<dbReference type="AlphaFoldDB" id="A0AAN7U0Q8"/>
<keyword evidence="5" id="KW-1185">Reference proteome</keyword>
<dbReference type="FunFam" id="3.30.30.30:FF:000002">
    <property type="entry name" value="Heat shock 70 kDa protein 4"/>
    <property type="match status" value="1"/>
</dbReference>
<evidence type="ECO:0000313" key="4">
    <source>
        <dbReference type="EMBL" id="KAK5579582.1"/>
    </source>
</evidence>
<evidence type="ECO:0000256" key="3">
    <source>
        <dbReference type="SAM" id="MobiDB-lite"/>
    </source>
</evidence>
<dbReference type="GO" id="GO:0005829">
    <property type="term" value="C:cytosol"/>
    <property type="evidence" value="ECO:0007669"/>
    <property type="project" value="TreeGrafter"/>
</dbReference>
<dbReference type="Gene3D" id="1.20.1270.10">
    <property type="match status" value="1"/>
</dbReference>
<dbReference type="FunFam" id="1.20.1270.10:FF:000002">
    <property type="entry name" value="Heat shock 70 kDa protein 4"/>
    <property type="match status" value="1"/>
</dbReference>
<dbReference type="Gene3D" id="3.30.30.30">
    <property type="match status" value="1"/>
</dbReference>
<dbReference type="InterPro" id="IPR029047">
    <property type="entry name" value="HSP70_peptide-bd_sf"/>
</dbReference>
<dbReference type="PRINTS" id="PR00301">
    <property type="entry name" value="HEATSHOCK70"/>
</dbReference>
<dbReference type="PANTHER" id="PTHR45639">
    <property type="entry name" value="HSC70CB, ISOFORM G-RELATED"/>
    <property type="match status" value="1"/>
</dbReference>
<keyword evidence="2" id="KW-0067">ATP-binding</keyword>